<evidence type="ECO:0000256" key="3">
    <source>
        <dbReference type="SAM" id="MobiDB-lite"/>
    </source>
</evidence>
<dbReference type="EMBL" id="AMZH03009403">
    <property type="protein sequence ID" value="RRT56933.1"/>
    <property type="molecule type" value="Genomic_DNA"/>
</dbReference>
<protein>
    <recommendedName>
        <fullName evidence="6">Protein SPIRAL1-like 1</fullName>
    </recommendedName>
</protein>
<organism evidence="4 5">
    <name type="scientific">Ensete ventricosum</name>
    <name type="common">Abyssinian banana</name>
    <name type="synonym">Musa ensete</name>
    <dbReference type="NCBI Taxonomy" id="4639"/>
    <lineage>
        <taxon>Eukaryota</taxon>
        <taxon>Viridiplantae</taxon>
        <taxon>Streptophyta</taxon>
        <taxon>Embryophyta</taxon>
        <taxon>Tracheophyta</taxon>
        <taxon>Spermatophyta</taxon>
        <taxon>Magnoliopsida</taxon>
        <taxon>Liliopsida</taxon>
        <taxon>Zingiberales</taxon>
        <taxon>Musaceae</taxon>
        <taxon>Ensete</taxon>
    </lineage>
</organism>
<comment type="similarity">
    <text evidence="1">Belongs to the SPIRAL1 family.</text>
</comment>
<dbReference type="PANTHER" id="PTHR33403">
    <property type="entry name" value="SPR1"/>
    <property type="match status" value="1"/>
</dbReference>
<feature type="region of interest" description="Disordered" evidence="3">
    <location>
        <begin position="1"/>
        <end position="64"/>
    </location>
</feature>
<comment type="caution">
    <text evidence="4">The sequence shown here is derived from an EMBL/GenBank/DDBJ whole genome shotgun (WGS) entry which is preliminary data.</text>
</comment>
<sequence length="143" mass="15224">MGRGVSSGGGQSSLGYLFGGNEAPKSTVESAAPASNPAPPPPVENSKQIPAGIQGSLPNNYHRADGQNTGNFITHADKNSYIFEANFVPSYCRINLQRRCKLHPGVVLPWVTFSGVVATDVILAAEVTEKLPKLCYCFAICSW</sequence>
<name>A0A426YYZ3_ENSVE</name>
<proteinExistence type="inferred from homology"/>
<dbReference type="InterPro" id="IPR039613">
    <property type="entry name" value="SPR1/2/3/4/5"/>
</dbReference>
<accession>A0A426YYZ3</accession>
<reference evidence="4 5" key="1">
    <citation type="journal article" date="2014" name="Agronomy (Basel)">
        <title>A Draft Genome Sequence for Ensete ventricosum, the Drought-Tolerant Tree Against Hunger.</title>
        <authorList>
            <person name="Harrison J."/>
            <person name="Moore K.A."/>
            <person name="Paszkiewicz K."/>
            <person name="Jones T."/>
            <person name="Grant M."/>
            <person name="Ambacheew D."/>
            <person name="Muzemil S."/>
            <person name="Studholme D.J."/>
        </authorList>
    </citation>
    <scope>NUCLEOTIDE SEQUENCE [LARGE SCALE GENOMIC DNA]</scope>
</reference>
<gene>
    <name evidence="4" type="ORF">B296_00010030</name>
</gene>
<dbReference type="AlphaFoldDB" id="A0A426YYZ3"/>
<dbReference type="GO" id="GO:0043622">
    <property type="term" value="P:cortical microtubule organization"/>
    <property type="evidence" value="ECO:0007669"/>
    <property type="project" value="InterPro"/>
</dbReference>
<dbReference type="Proteomes" id="UP000287651">
    <property type="component" value="Unassembled WGS sequence"/>
</dbReference>
<evidence type="ECO:0000313" key="4">
    <source>
        <dbReference type="EMBL" id="RRT56933.1"/>
    </source>
</evidence>
<dbReference type="GO" id="GO:0010005">
    <property type="term" value="C:cortical microtubule, transverse to long axis"/>
    <property type="evidence" value="ECO:0007669"/>
    <property type="project" value="TreeGrafter"/>
</dbReference>
<dbReference type="PANTHER" id="PTHR33403:SF48">
    <property type="entry name" value="PROTEIN SPIRAL1-LIKE 1"/>
    <property type="match status" value="1"/>
</dbReference>
<evidence type="ECO:0000256" key="2">
    <source>
        <dbReference type="ARBA" id="ARBA00022701"/>
    </source>
</evidence>
<feature type="compositionally biased region" description="Gly residues" evidence="3">
    <location>
        <begin position="1"/>
        <end position="12"/>
    </location>
</feature>
<evidence type="ECO:0008006" key="6">
    <source>
        <dbReference type="Google" id="ProtNLM"/>
    </source>
</evidence>
<evidence type="ECO:0000256" key="1">
    <source>
        <dbReference type="ARBA" id="ARBA00009656"/>
    </source>
</evidence>
<keyword evidence="2" id="KW-0493">Microtubule</keyword>
<evidence type="ECO:0000313" key="5">
    <source>
        <dbReference type="Proteomes" id="UP000287651"/>
    </source>
</evidence>